<dbReference type="HOGENOM" id="CLU_382686_0_0_1"/>
<gene>
    <name evidence="2" type="ORF">SCHCODRAFT_112792</name>
</gene>
<name>D8QFZ8_SCHCM</name>
<dbReference type="AlphaFoldDB" id="D8QFZ8"/>
<feature type="domain" description="Fungal-type protein kinase" evidence="1">
    <location>
        <begin position="431"/>
        <end position="544"/>
    </location>
</feature>
<dbReference type="InParanoid" id="D8QFZ8"/>
<dbReference type="PANTHER" id="PTHR38248">
    <property type="entry name" value="FUNK1 6"/>
    <property type="match status" value="1"/>
</dbReference>
<keyword evidence="3" id="KW-1185">Reference proteome</keyword>
<proteinExistence type="predicted"/>
<dbReference type="OrthoDB" id="5569250at2759"/>
<feature type="domain" description="Fungal-type protein kinase" evidence="1">
    <location>
        <begin position="208"/>
        <end position="384"/>
    </location>
</feature>
<dbReference type="GeneID" id="9591881"/>
<dbReference type="Pfam" id="PF17667">
    <property type="entry name" value="Pkinase_fungal"/>
    <property type="match status" value="2"/>
</dbReference>
<dbReference type="STRING" id="578458.D8QFZ8"/>
<dbReference type="EMBL" id="GL377311">
    <property type="protein sequence ID" value="EFI93207.1"/>
    <property type="molecule type" value="Genomic_DNA"/>
</dbReference>
<accession>D8QFZ8</accession>
<sequence>MVDPSSHASDSEGSECSCCSLPATPEDLLTPALREELESRVIDHRITVEQFVRTVYGVDNALIQRVLARNVTFSREHLQEYLDGLARGEANETSCRPFQAIFDACVRAVREELDITDDPPLKLFTETRGCFEGCPQRMPGGIFLAPAACRGATRIAWGLVHHVLVFEDNCFEGDESSEGAFNDLKERSGSYDLDTASHHRKPTPSLSSQELKGAQYALECMNADTSRYYATVLCVDGTKVWLLYIDRDFVSRTTSFDFVESPQLFAVAAYAMLYCTPVQAGFDPHLHFPVTTADGTSNYLNAVAYPRELAGAQFVFPESQGQPALSFTVKSLSPVYRDAIPSVRDAVTYALKDTNSDGEEMELKVCWTPRGRTPEPIILKTLHKTLPDMVDHLPVLGGWRVVEPTCSLLALLDEKTRIDCLEKSRRVVYQVTPRFMPLWELNSVEEFKECFVDIVEVHHRAFERGGIIHSNIGEHSAMMRRERGRALGVLKDWDRAQLPNDLFGPPHHQFETGTFIAVELQQNAGTQHRYHHDLESFLFLLVWATLHFGLESKRRLPSKLPDWQGEWQTAALKKRSFITDPDTFNEVTVPTCMEATVPRHNPLVALPMSQVTATLEVGDPSKNGNFRSKFPFLAARLTPGRFPGLWLPPLRNVTPEGRLLPYTGVVAEWVFPLVRLFRDAMRAADVVKVDAEGIWERHFDEDIYAEKITFEAFMRAIGRTPRK</sequence>
<protein>
    <recommendedName>
        <fullName evidence="1">Fungal-type protein kinase domain-containing protein</fullName>
    </recommendedName>
</protein>
<dbReference type="InterPro" id="IPR040976">
    <property type="entry name" value="Pkinase_fungal"/>
</dbReference>
<dbReference type="VEuPathDB" id="FungiDB:SCHCODRAFT_02515142"/>
<reference evidence="2 3" key="1">
    <citation type="journal article" date="2010" name="Nat. Biotechnol.">
        <title>Genome sequence of the model mushroom Schizophyllum commune.</title>
        <authorList>
            <person name="Ohm R.A."/>
            <person name="de Jong J.F."/>
            <person name="Lugones L.G."/>
            <person name="Aerts A."/>
            <person name="Kothe E."/>
            <person name="Stajich J.E."/>
            <person name="de Vries R.P."/>
            <person name="Record E."/>
            <person name="Levasseur A."/>
            <person name="Baker S.E."/>
            <person name="Bartholomew K.A."/>
            <person name="Coutinho P.M."/>
            <person name="Erdmann S."/>
            <person name="Fowler T.J."/>
            <person name="Gathman A.C."/>
            <person name="Lombard V."/>
            <person name="Henrissat B."/>
            <person name="Knabe N."/>
            <person name="Kuees U."/>
            <person name="Lilly W.W."/>
            <person name="Lindquist E."/>
            <person name="Lucas S."/>
            <person name="Magnuson J.K."/>
            <person name="Piumi F."/>
            <person name="Raudaskoski M."/>
            <person name="Salamov A."/>
            <person name="Schmutz J."/>
            <person name="Schwarze F.W.M.R."/>
            <person name="vanKuyk P.A."/>
            <person name="Horton J.S."/>
            <person name="Grigoriev I.V."/>
            <person name="Woesten H.A.B."/>
        </authorList>
    </citation>
    <scope>NUCLEOTIDE SEQUENCE [LARGE SCALE GENOMIC DNA]</scope>
    <source>
        <strain evidence="3">H4-8 / FGSC 9210</strain>
    </source>
</reference>
<evidence type="ECO:0000313" key="3">
    <source>
        <dbReference type="Proteomes" id="UP000007431"/>
    </source>
</evidence>
<dbReference type="KEGG" id="scm:SCHCO_02515142"/>
<dbReference type="OMA" id="GCLECHY"/>
<dbReference type="RefSeq" id="XP_003028110.1">
    <property type="nucleotide sequence ID" value="XM_003028064.1"/>
</dbReference>
<dbReference type="Proteomes" id="UP000007431">
    <property type="component" value="Unassembled WGS sequence"/>
</dbReference>
<evidence type="ECO:0000313" key="2">
    <source>
        <dbReference type="EMBL" id="EFI93207.1"/>
    </source>
</evidence>
<organism evidence="3">
    <name type="scientific">Schizophyllum commune (strain H4-8 / FGSC 9210)</name>
    <name type="common">Split gill fungus</name>
    <dbReference type="NCBI Taxonomy" id="578458"/>
    <lineage>
        <taxon>Eukaryota</taxon>
        <taxon>Fungi</taxon>
        <taxon>Dikarya</taxon>
        <taxon>Basidiomycota</taxon>
        <taxon>Agaricomycotina</taxon>
        <taxon>Agaricomycetes</taxon>
        <taxon>Agaricomycetidae</taxon>
        <taxon>Agaricales</taxon>
        <taxon>Schizophyllaceae</taxon>
        <taxon>Schizophyllum</taxon>
    </lineage>
</organism>
<evidence type="ECO:0000259" key="1">
    <source>
        <dbReference type="Pfam" id="PF17667"/>
    </source>
</evidence>
<dbReference type="PANTHER" id="PTHR38248:SF2">
    <property type="entry name" value="FUNK1 11"/>
    <property type="match status" value="1"/>
</dbReference>
<feature type="non-terminal residue" evidence="2">
    <location>
        <position position="723"/>
    </location>
</feature>
<dbReference type="eggNOG" id="ENOG502SVH8">
    <property type="taxonomic scope" value="Eukaryota"/>
</dbReference>